<dbReference type="GO" id="GO:0019509">
    <property type="term" value="P:L-methionine salvage from methylthioadenosine"/>
    <property type="evidence" value="ECO:0007669"/>
    <property type="project" value="UniProtKB-UniRule"/>
</dbReference>
<evidence type="ECO:0000313" key="5">
    <source>
        <dbReference type="EMBL" id="OWJ64490.1"/>
    </source>
</evidence>
<evidence type="ECO:0000256" key="1">
    <source>
        <dbReference type="ARBA" id="ARBA00022605"/>
    </source>
</evidence>
<keyword evidence="4" id="KW-0479">Metal-binding</keyword>
<accession>A0A211ZGX4</accession>
<dbReference type="UniPathway" id="UPA00904">
    <property type="reaction ID" value="UER00876"/>
</dbReference>
<keyword evidence="3 4" id="KW-0486">Methionine biosynthesis</keyword>
<protein>
    <recommendedName>
        <fullName evidence="4">Enolase-phosphatase E1</fullName>
        <ecNumber evidence="4">3.1.3.77</ecNumber>
    </recommendedName>
    <alternativeName>
        <fullName evidence="4">2,3-diketo-5-methylthio-1-phosphopentane phosphatase</fullName>
    </alternativeName>
</protein>
<dbReference type="RefSeq" id="WP_088153806.1">
    <property type="nucleotide sequence ID" value="NZ_NHON01000056.1"/>
</dbReference>
<keyword evidence="4" id="KW-0460">Magnesium</keyword>
<dbReference type="SFLD" id="SFLDG01133">
    <property type="entry name" value="C1.5.4:_Enolase-phosphatase_Li"/>
    <property type="match status" value="1"/>
</dbReference>
<sequence length="235" mass="26154">MTLTFQTHPIDLILLDIEGTISSQRYVLDVLYPFARDRIPVFVARHPDHPVVQRALKETAERTGPGQDPVAALIAWQDADQKVPPLKLLQGLVWEEGYKEGAFKGHIYDDAHAALEGWRKAGVPMHIFSSGSVKAQVEFFQNSNRGDLRPYFGRHYDTDIGAKVEAGSYRKIAADLGATPDRILFLTDNPREVAAARQAGLHVVQVIRDPSVKPNEADAQIIADFDQLHSLLRQG</sequence>
<dbReference type="GO" id="GO:0043716">
    <property type="term" value="F:2-hydroxy-3-keto-5-methylthiopentenyl-1-phosphate phosphatase activity"/>
    <property type="evidence" value="ECO:0007669"/>
    <property type="project" value="UniProtKB-UniRule"/>
</dbReference>
<comment type="function">
    <text evidence="4">Bifunctional enzyme that catalyzes the enolization of 2,3-diketo-5-methylthiopentyl-1-phosphate (DK-MTP-1-P) into the intermediate 2-hydroxy-3-keto-5-methylthiopentenyl-1-phosphate (HK-MTPenyl-1-P), which is then dephosphorylated to form the acireductone 1,2-dihydroxy-3-keto-5-methylthiopentene (DHK-MTPene).</text>
</comment>
<dbReference type="Gene3D" id="3.40.50.1000">
    <property type="entry name" value="HAD superfamily/HAD-like"/>
    <property type="match status" value="1"/>
</dbReference>
<name>A0A211ZGX4_9PROT</name>
<dbReference type="GO" id="GO:0043715">
    <property type="term" value="F:2,3-diketo-5-methylthiopentyl-1-phosphate enolase activity"/>
    <property type="evidence" value="ECO:0007669"/>
    <property type="project" value="UniProtKB-UniRule"/>
</dbReference>
<dbReference type="AlphaFoldDB" id="A0A211ZGX4"/>
<dbReference type="PRINTS" id="PR00413">
    <property type="entry name" value="HADHALOGNASE"/>
</dbReference>
<dbReference type="PANTHER" id="PTHR20371">
    <property type="entry name" value="ENOLASE-PHOSPHATASE E1"/>
    <property type="match status" value="1"/>
</dbReference>
<evidence type="ECO:0000256" key="3">
    <source>
        <dbReference type="ARBA" id="ARBA00023167"/>
    </source>
</evidence>
<keyword evidence="1 4" id="KW-0028">Amino-acid biosynthesis</keyword>
<gene>
    <name evidence="4" type="primary">mtnC</name>
    <name evidence="5" type="ORF">BWR60_24315</name>
</gene>
<dbReference type="PANTHER" id="PTHR20371:SF1">
    <property type="entry name" value="ENOLASE-PHOSPHATASE E1"/>
    <property type="match status" value="1"/>
</dbReference>
<comment type="catalytic activity">
    <reaction evidence="4">
        <text>5-methylsulfanyl-2,3-dioxopentyl phosphate + H2O = 1,2-dihydroxy-5-(methylsulfanyl)pent-1-en-3-one + phosphate</text>
        <dbReference type="Rhea" id="RHEA:21700"/>
        <dbReference type="ChEBI" id="CHEBI:15377"/>
        <dbReference type="ChEBI" id="CHEBI:43474"/>
        <dbReference type="ChEBI" id="CHEBI:49252"/>
        <dbReference type="ChEBI" id="CHEBI:58828"/>
        <dbReference type="EC" id="3.1.3.77"/>
    </reaction>
</comment>
<keyword evidence="2 4" id="KW-0378">Hydrolase</keyword>
<dbReference type="STRING" id="1122125.GCA_000423185_02100"/>
<comment type="cofactor">
    <cofactor evidence="4">
        <name>Mg(2+)</name>
        <dbReference type="ChEBI" id="CHEBI:18420"/>
    </cofactor>
    <text evidence="4">Binds 1 Mg(2+) ion per subunit.</text>
</comment>
<dbReference type="Pfam" id="PF00702">
    <property type="entry name" value="Hydrolase"/>
    <property type="match status" value="1"/>
</dbReference>
<evidence type="ECO:0000256" key="4">
    <source>
        <dbReference type="HAMAP-Rule" id="MF_01681"/>
    </source>
</evidence>
<evidence type="ECO:0000313" key="6">
    <source>
        <dbReference type="Proteomes" id="UP000196655"/>
    </source>
</evidence>
<dbReference type="NCBIfam" id="TIGR01691">
    <property type="entry name" value="enolase-ppase"/>
    <property type="match status" value="1"/>
</dbReference>
<dbReference type="SFLD" id="SFLDS00003">
    <property type="entry name" value="Haloacid_Dehalogenase"/>
    <property type="match status" value="1"/>
</dbReference>
<comment type="caution">
    <text evidence="5">The sequence shown here is derived from an EMBL/GenBank/DDBJ whole genome shotgun (WGS) entry which is preliminary data.</text>
</comment>
<dbReference type="InterPro" id="IPR036412">
    <property type="entry name" value="HAD-like_sf"/>
</dbReference>
<dbReference type="EMBL" id="NHON01000056">
    <property type="protein sequence ID" value="OWJ64490.1"/>
    <property type="molecule type" value="Genomic_DNA"/>
</dbReference>
<dbReference type="InterPro" id="IPR023214">
    <property type="entry name" value="HAD_sf"/>
</dbReference>
<dbReference type="OrthoDB" id="9797416at2"/>
<evidence type="ECO:0000256" key="2">
    <source>
        <dbReference type="ARBA" id="ARBA00022801"/>
    </source>
</evidence>
<reference evidence="6" key="1">
    <citation type="submission" date="2017-05" db="EMBL/GenBank/DDBJ databases">
        <authorList>
            <person name="Macchi M."/>
            <person name="Festa S."/>
            <person name="Coppotelli B.M."/>
            <person name="Morelli I.S."/>
        </authorList>
    </citation>
    <scope>NUCLEOTIDE SEQUENCE [LARGE SCALE GENOMIC DNA]</scope>
    <source>
        <strain evidence="6">I</strain>
    </source>
</reference>
<proteinExistence type="inferred from homology"/>
<dbReference type="CDD" id="cd01629">
    <property type="entry name" value="HAD_EP"/>
    <property type="match status" value="1"/>
</dbReference>
<comment type="pathway">
    <text evidence="4">Amino-acid biosynthesis; L-methionine biosynthesis via salvage pathway; L-methionine from S-methyl-5-thio-alpha-D-ribose 1-phosphate: step 4/6.</text>
</comment>
<dbReference type="InterPro" id="IPR023943">
    <property type="entry name" value="Enolase-ppase_E1"/>
</dbReference>
<comment type="pathway">
    <text evidence="4">Amino-acid biosynthesis; L-methionine biosynthesis via salvage pathway; L-methionine from S-methyl-5-thio-alpha-D-ribose 1-phosphate: step 3/6.</text>
</comment>
<keyword evidence="6" id="KW-1185">Reference proteome</keyword>
<organism evidence="5 6">
    <name type="scientific">Inquilinus limosus</name>
    <dbReference type="NCBI Taxonomy" id="171674"/>
    <lineage>
        <taxon>Bacteria</taxon>
        <taxon>Pseudomonadati</taxon>
        <taxon>Pseudomonadota</taxon>
        <taxon>Alphaproteobacteria</taxon>
        <taxon>Rhodospirillales</taxon>
        <taxon>Rhodospirillaceae</taxon>
        <taxon>Inquilinus</taxon>
    </lineage>
</organism>
<comment type="similarity">
    <text evidence="4">Belongs to the HAD-like hydrolase superfamily. MasA/MtnC family.</text>
</comment>
<dbReference type="GO" id="GO:0043874">
    <property type="term" value="F:acireductone synthase activity"/>
    <property type="evidence" value="ECO:0007669"/>
    <property type="project" value="UniProtKB-EC"/>
</dbReference>
<dbReference type="EC" id="3.1.3.77" evidence="4"/>
<comment type="subunit">
    <text evidence="4">Monomer.</text>
</comment>
<dbReference type="NCBIfam" id="TIGR01549">
    <property type="entry name" value="HAD-SF-IA-v1"/>
    <property type="match status" value="1"/>
</dbReference>
<dbReference type="SFLD" id="SFLDG01129">
    <property type="entry name" value="C1.5:_HAD__Beta-PGM__Phosphata"/>
    <property type="match status" value="1"/>
</dbReference>
<dbReference type="Gene3D" id="1.10.720.60">
    <property type="match status" value="1"/>
</dbReference>
<dbReference type="InterPro" id="IPR006439">
    <property type="entry name" value="HAD-SF_hydro_IA"/>
</dbReference>
<dbReference type="SUPFAM" id="SSF56784">
    <property type="entry name" value="HAD-like"/>
    <property type="match status" value="1"/>
</dbReference>
<dbReference type="GO" id="GO:0000287">
    <property type="term" value="F:magnesium ion binding"/>
    <property type="evidence" value="ECO:0007669"/>
    <property type="project" value="UniProtKB-UniRule"/>
</dbReference>
<dbReference type="HAMAP" id="MF_01681">
    <property type="entry name" value="Salvage_MtnC"/>
    <property type="match status" value="1"/>
</dbReference>
<dbReference type="Proteomes" id="UP000196655">
    <property type="component" value="Unassembled WGS sequence"/>
</dbReference>